<dbReference type="CDD" id="cd04692">
    <property type="entry name" value="NUDIX_Hydrolase"/>
    <property type="match status" value="1"/>
</dbReference>
<dbReference type="GO" id="GO:0003824">
    <property type="term" value="F:catalytic activity"/>
    <property type="evidence" value="ECO:0007669"/>
    <property type="project" value="UniProtKB-ARBA"/>
</dbReference>
<dbReference type="Pfam" id="PF00293">
    <property type="entry name" value="NUDIX"/>
    <property type="match status" value="1"/>
</dbReference>
<dbReference type="SUPFAM" id="SSF55811">
    <property type="entry name" value="Nudix"/>
    <property type="match status" value="1"/>
</dbReference>
<evidence type="ECO:0000259" key="1">
    <source>
        <dbReference type="PROSITE" id="PS51462"/>
    </source>
</evidence>
<protein>
    <recommendedName>
        <fullName evidence="1">Nudix hydrolase domain-containing protein</fullName>
    </recommendedName>
</protein>
<proteinExistence type="predicted"/>
<dbReference type="AlphaFoldDB" id="A0A382B7Y9"/>
<dbReference type="PROSITE" id="PS51462">
    <property type="entry name" value="NUDIX"/>
    <property type="match status" value="1"/>
</dbReference>
<feature type="domain" description="Nudix hydrolase" evidence="1">
    <location>
        <begin position="29"/>
        <end position="158"/>
    </location>
</feature>
<reference evidence="2" key="1">
    <citation type="submission" date="2018-05" db="EMBL/GenBank/DDBJ databases">
        <authorList>
            <person name="Lanie J.A."/>
            <person name="Ng W.-L."/>
            <person name="Kazmierczak K.M."/>
            <person name="Andrzejewski T.M."/>
            <person name="Davidsen T.M."/>
            <person name="Wayne K.J."/>
            <person name="Tettelin H."/>
            <person name="Glass J.I."/>
            <person name="Rusch D."/>
            <person name="Podicherti R."/>
            <person name="Tsui H.-C.T."/>
            <person name="Winkler M.E."/>
        </authorList>
    </citation>
    <scope>NUCLEOTIDE SEQUENCE</scope>
</reference>
<evidence type="ECO:0000313" key="2">
    <source>
        <dbReference type="EMBL" id="SVB09347.1"/>
    </source>
</evidence>
<dbReference type="InterPro" id="IPR000086">
    <property type="entry name" value="NUDIX_hydrolase_dom"/>
</dbReference>
<dbReference type="PANTHER" id="PTHR10885">
    <property type="entry name" value="ISOPENTENYL-DIPHOSPHATE DELTA-ISOMERASE"/>
    <property type="match status" value="1"/>
</dbReference>
<name>A0A382B7Y9_9ZZZZ</name>
<dbReference type="InterPro" id="IPR015797">
    <property type="entry name" value="NUDIX_hydrolase-like_dom_sf"/>
</dbReference>
<sequence>MSEEIFDVVDANDQVIGRQPRGEVHRLGLRHRAIHLLVFNAVGELFLQKRSMKKDCFPGTWDSSASGHLDSGEEYDACVLREPREELGLELAAVPERLFKIDACEATGQEFAWVYRIEHEGPFRLDPDELSDGGWFKSETINDWIATAPKEFAPAFVLIWQLLNKN</sequence>
<organism evidence="2">
    <name type="scientific">marine metagenome</name>
    <dbReference type="NCBI Taxonomy" id="408172"/>
    <lineage>
        <taxon>unclassified sequences</taxon>
        <taxon>metagenomes</taxon>
        <taxon>ecological metagenomes</taxon>
    </lineage>
</organism>
<dbReference type="Gene3D" id="3.90.79.10">
    <property type="entry name" value="Nucleoside Triphosphate Pyrophosphohydrolase"/>
    <property type="match status" value="1"/>
</dbReference>
<dbReference type="EMBL" id="UINC01028411">
    <property type="protein sequence ID" value="SVB09347.1"/>
    <property type="molecule type" value="Genomic_DNA"/>
</dbReference>
<accession>A0A382B7Y9</accession>
<gene>
    <name evidence="2" type="ORF">METZ01_LOCUS162201</name>
</gene>
<dbReference type="PANTHER" id="PTHR10885:SF0">
    <property type="entry name" value="ISOPENTENYL-DIPHOSPHATE DELTA-ISOMERASE"/>
    <property type="match status" value="1"/>
</dbReference>